<name>A0A1Y2A3B7_9PLEO</name>
<comment type="caution">
    <text evidence="2">The sequence shown here is derived from an EMBL/GenBank/DDBJ whole genome shotgun (WGS) entry which is preliminary data.</text>
</comment>
<evidence type="ECO:0000256" key="1">
    <source>
        <dbReference type="SAM" id="MobiDB-lite"/>
    </source>
</evidence>
<dbReference type="Proteomes" id="UP000193144">
    <property type="component" value="Unassembled WGS sequence"/>
</dbReference>
<evidence type="ECO:0000313" key="2">
    <source>
        <dbReference type="EMBL" id="ORY16890.1"/>
    </source>
</evidence>
<accession>A0A1Y2A3B7</accession>
<proteinExistence type="predicted"/>
<dbReference type="EMBL" id="MCFA01000015">
    <property type="protein sequence ID" value="ORY16890.1"/>
    <property type="molecule type" value="Genomic_DNA"/>
</dbReference>
<reference evidence="2 3" key="1">
    <citation type="submission" date="2016-07" db="EMBL/GenBank/DDBJ databases">
        <title>Pervasive Adenine N6-methylation of Active Genes in Fungi.</title>
        <authorList>
            <consortium name="DOE Joint Genome Institute"/>
            <person name="Mondo S.J."/>
            <person name="Dannebaum R.O."/>
            <person name="Kuo R.C."/>
            <person name="Labutti K."/>
            <person name="Haridas S."/>
            <person name="Kuo A."/>
            <person name="Salamov A."/>
            <person name="Ahrendt S.R."/>
            <person name="Lipzen A."/>
            <person name="Sullivan W."/>
            <person name="Andreopoulos W.B."/>
            <person name="Clum A."/>
            <person name="Lindquist E."/>
            <person name="Daum C."/>
            <person name="Ramamoorthy G.K."/>
            <person name="Gryganskyi A."/>
            <person name="Culley D."/>
            <person name="Magnuson J.K."/>
            <person name="James T.Y."/>
            <person name="O'Malley M.A."/>
            <person name="Stajich J.E."/>
            <person name="Spatafora J.W."/>
            <person name="Visel A."/>
            <person name="Grigoriev I.V."/>
        </authorList>
    </citation>
    <scope>NUCLEOTIDE SEQUENCE [LARGE SCALE GENOMIC DNA]</scope>
    <source>
        <strain evidence="2 3">CBS 115471</strain>
    </source>
</reference>
<evidence type="ECO:0000313" key="3">
    <source>
        <dbReference type="Proteomes" id="UP000193144"/>
    </source>
</evidence>
<organism evidence="2 3">
    <name type="scientific">Clohesyomyces aquaticus</name>
    <dbReference type="NCBI Taxonomy" id="1231657"/>
    <lineage>
        <taxon>Eukaryota</taxon>
        <taxon>Fungi</taxon>
        <taxon>Dikarya</taxon>
        <taxon>Ascomycota</taxon>
        <taxon>Pezizomycotina</taxon>
        <taxon>Dothideomycetes</taxon>
        <taxon>Pleosporomycetidae</taxon>
        <taxon>Pleosporales</taxon>
        <taxon>Lindgomycetaceae</taxon>
        <taxon>Clohesyomyces</taxon>
    </lineage>
</organism>
<gene>
    <name evidence="2" type="ORF">BCR34DRAFT_583966</name>
</gene>
<protein>
    <submittedName>
        <fullName evidence="2">Uncharacterized protein</fullName>
    </submittedName>
</protein>
<dbReference type="AlphaFoldDB" id="A0A1Y2A3B7"/>
<keyword evidence="3" id="KW-1185">Reference proteome</keyword>
<sequence>MASTDQSANACTPRPISRNPVSQLQQVRQYIQSWPSMSQKLDLLPPNSSWTFSPIGSFALSSIAPLHPKKLFLGSTSTFEIWAYLKIFPTWNTGAQVFYVKETLNSSMKEYLNLEEFFDVEIMYPFKVYQEFRTKQGREKLNNLVLYLFLETGTAERVYVEDIKNPMKNLKNAVNTMKAAYEQMGGVEKVADTYRPKRAGFGSLGESAQYPSPIPAQSILPPKRSADSAFPPNIATGPSMRYSPRELQAIAVAALGLLTEGMAGRAFLGEKRKTSDSRGGVTRWSKRS</sequence>
<feature type="region of interest" description="Disordered" evidence="1">
    <location>
        <begin position="266"/>
        <end position="288"/>
    </location>
</feature>